<comment type="caution">
    <text evidence="1">The sequence shown here is derived from an EMBL/GenBank/DDBJ whole genome shotgun (WGS) entry which is preliminary data.</text>
</comment>
<dbReference type="SUPFAM" id="SSF158682">
    <property type="entry name" value="TerB-like"/>
    <property type="match status" value="1"/>
</dbReference>
<sequence length="224" mass="23829">MKSMMDKLLGEASKYLDTSKYSNKGKSDPGTKASSSSDLLKGALGGGVIGALLGNKKTRKLAKKYGTKAAAVGGTALVGTLAYQAYKNWQQDEAAPNTASVSEPVFQQQLDIKASLLIQAMVFAAKSDGHIDEQERAAIANWAAEQGLGGDSEAAILQWVDAPLDPNALSQQVDNMALASEVYLVSLLAIDVDHFLERAYLDELAKALQLPAELVMRIEEQAEG</sequence>
<dbReference type="CDD" id="cd07178">
    <property type="entry name" value="terB_like_YebE"/>
    <property type="match status" value="1"/>
</dbReference>
<accession>A0A0B9GMF9</accession>
<name>A0A0B9GMF9_9GAMM</name>
<dbReference type="EMBL" id="JWLZ01000210">
    <property type="protein sequence ID" value="KHT60066.1"/>
    <property type="molecule type" value="Genomic_DNA"/>
</dbReference>
<protein>
    <submittedName>
        <fullName evidence="1">Inner membrane protein YebE</fullName>
    </submittedName>
</protein>
<evidence type="ECO:0000313" key="2">
    <source>
        <dbReference type="Proteomes" id="UP000031278"/>
    </source>
</evidence>
<reference evidence="1 2" key="1">
    <citation type="submission" date="2014-12" db="EMBL/GenBank/DDBJ databases">
        <title>Genome sequencing of Photobacterium gaetbulicola AD005a.</title>
        <authorList>
            <person name="Adrian T.G.S."/>
            <person name="Chan K.G."/>
        </authorList>
    </citation>
    <scope>NUCLEOTIDE SEQUENCE [LARGE SCALE GENOMIC DNA]</scope>
    <source>
        <strain evidence="1 2">AD005a</strain>
    </source>
</reference>
<gene>
    <name evidence="1" type="ORF">RJ45_23980</name>
</gene>
<organism evidence="1 2">
    <name type="scientific">Photobacterium gaetbulicola</name>
    <dbReference type="NCBI Taxonomy" id="1295392"/>
    <lineage>
        <taxon>Bacteria</taxon>
        <taxon>Pseudomonadati</taxon>
        <taxon>Pseudomonadota</taxon>
        <taxon>Gammaproteobacteria</taxon>
        <taxon>Vibrionales</taxon>
        <taxon>Vibrionaceae</taxon>
        <taxon>Photobacterium</taxon>
    </lineage>
</organism>
<dbReference type="Pfam" id="PF04391">
    <property type="entry name" value="DUF533"/>
    <property type="match status" value="1"/>
</dbReference>
<proteinExistence type="predicted"/>
<evidence type="ECO:0000313" key="1">
    <source>
        <dbReference type="EMBL" id="KHT60066.1"/>
    </source>
</evidence>
<dbReference type="Proteomes" id="UP000031278">
    <property type="component" value="Unassembled WGS sequence"/>
</dbReference>
<dbReference type="InterPro" id="IPR007486">
    <property type="entry name" value="YebE"/>
</dbReference>
<dbReference type="RefSeq" id="WP_039468694.1">
    <property type="nucleotide sequence ID" value="NZ_JWLZ01000210.1"/>
</dbReference>
<dbReference type="AlphaFoldDB" id="A0A0B9GMF9"/>
<dbReference type="InterPro" id="IPR029024">
    <property type="entry name" value="TerB-like"/>
</dbReference>
<dbReference type="Gene3D" id="1.10.3680.10">
    <property type="entry name" value="TerB-like"/>
    <property type="match status" value="1"/>
</dbReference>